<dbReference type="RefSeq" id="WP_131848069.1">
    <property type="nucleotide sequence ID" value="NZ_SLXV01000006.1"/>
</dbReference>
<dbReference type="AlphaFoldDB" id="A0A4R2S259"/>
<dbReference type="EMBL" id="SLXV01000006">
    <property type="protein sequence ID" value="TCP69726.1"/>
    <property type="molecule type" value="Genomic_DNA"/>
</dbReference>
<comment type="caution">
    <text evidence="1">The sequence shown here is derived from an EMBL/GenBank/DDBJ whole genome shotgun (WGS) entry which is preliminary data.</text>
</comment>
<proteinExistence type="predicted"/>
<protein>
    <submittedName>
        <fullName evidence="1">Uncharacterized protein</fullName>
    </submittedName>
</protein>
<sequence>MSRNVRLPHHETINQYLQRKKFNLYYSKPALEHMIHFIDGVTQKGFSGTLTDIHGSSHDCTIAPL</sequence>
<dbReference type="Proteomes" id="UP000294746">
    <property type="component" value="Unassembled WGS sequence"/>
</dbReference>
<reference evidence="1 2" key="1">
    <citation type="submission" date="2019-03" db="EMBL/GenBank/DDBJ databases">
        <title>Genomic Encyclopedia of Type Strains, Phase IV (KMG-IV): sequencing the most valuable type-strain genomes for metagenomic binning, comparative biology and taxonomic classification.</title>
        <authorList>
            <person name="Goeker M."/>
        </authorList>
    </citation>
    <scope>NUCLEOTIDE SEQUENCE [LARGE SCALE GENOMIC DNA]</scope>
    <source>
        <strain evidence="1 2">DSM 46831</strain>
    </source>
</reference>
<gene>
    <name evidence="1" type="ORF">EDD57_10641</name>
</gene>
<evidence type="ECO:0000313" key="2">
    <source>
        <dbReference type="Proteomes" id="UP000294746"/>
    </source>
</evidence>
<accession>A0A4R2S259</accession>
<evidence type="ECO:0000313" key="1">
    <source>
        <dbReference type="EMBL" id="TCP69726.1"/>
    </source>
</evidence>
<keyword evidence="2" id="KW-1185">Reference proteome</keyword>
<dbReference type="OrthoDB" id="2519014at2"/>
<name>A0A4R2S259_9BACL</name>
<organism evidence="1 2">
    <name type="scientific">Baia soyae</name>
    <dbReference type="NCBI Taxonomy" id="1544746"/>
    <lineage>
        <taxon>Bacteria</taxon>
        <taxon>Bacillati</taxon>
        <taxon>Bacillota</taxon>
        <taxon>Bacilli</taxon>
        <taxon>Bacillales</taxon>
        <taxon>Thermoactinomycetaceae</taxon>
        <taxon>Baia</taxon>
    </lineage>
</organism>